<protein>
    <submittedName>
        <fullName evidence="1">Uncharacterized protein</fullName>
    </submittedName>
</protein>
<keyword evidence="2" id="KW-1185">Reference proteome</keyword>
<dbReference type="Proteomes" id="UP000243606">
    <property type="component" value="Unassembled WGS sequence"/>
</dbReference>
<evidence type="ECO:0000313" key="2">
    <source>
        <dbReference type="Proteomes" id="UP000243606"/>
    </source>
</evidence>
<dbReference type="AlphaFoldDB" id="A0A1I3HFB8"/>
<evidence type="ECO:0000313" key="1">
    <source>
        <dbReference type="EMBL" id="SFI34257.1"/>
    </source>
</evidence>
<proteinExistence type="predicted"/>
<sequence>MNAHTGQEEVEPTITADTRDDLQKIMSSMREVEAQLDDLQATHLGHRLITLAREAAVKAGKAEGMELVEMFELSEEREKLNKDARSLLRAWTASWGPEELEIKLELFSINSITGLKASRRLVDHYNEVLGAFETASNLSEPKS</sequence>
<reference evidence="2" key="1">
    <citation type="submission" date="2016-10" db="EMBL/GenBank/DDBJ databases">
        <authorList>
            <person name="Varghese N."/>
            <person name="Submissions S."/>
        </authorList>
    </citation>
    <scope>NUCLEOTIDE SEQUENCE [LARGE SCALE GENOMIC DNA]</scope>
    <source>
        <strain evidence="2">LMG 24016</strain>
    </source>
</reference>
<accession>A0A1I3HFB8</accession>
<dbReference type="EMBL" id="FOQL01000002">
    <property type="protein sequence ID" value="SFI34257.1"/>
    <property type="molecule type" value="Genomic_DNA"/>
</dbReference>
<gene>
    <name evidence="1" type="ORF">SAMN05216206_1942</name>
</gene>
<name>A0A1I3HFB8_9PSED</name>
<dbReference type="RefSeq" id="WP_090241748.1">
    <property type="nucleotide sequence ID" value="NZ_FOQL01000002.1"/>
</dbReference>
<organism evidence="1 2">
    <name type="scientific">Pseudomonas guineae</name>
    <dbReference type="NCBI Taxonomy" id="425504"/>
    <lineage>
        <taxon>Bacteria</taxon>
        <taxon>Pseudomonadati</taxon>
        <taxon>Pseudomonadota</taxon>
        <taxon>Gammaproteobacteria</taxon>
        <taxon>Pseudomonadales</taxon>
        <taxon>Pseudomonadaceae</taxon>
        <taxon>Pseudomonas</taxon>
    </lineage>
</organism>